<sequence length="297" mass="32138">MSAHDFDNCIQTTAGLVEAEVSGSGIPILILHGSPGGIDAARSMSHFLDKDRFKVICLSRPGYLNTPLSPDPDHRSIDDEAELIAALLDTLGIPRVGILAWSGGGPVAYQLASRHPHRVSSLVAIAAGSSSWIAPKTHITERIVFGTKLGERMIKFMSAHWPKHVVEAALEGEGSLRGNELHVLAEQVMADPAQSQLVLEMALTVNVGGPRKEGWENDVKNFASIKSLGLEQVQCPVLLIHGDADTDALPSYSESAHARLPLSKLVIMPRGTHLSFYAHPQAHEVQEKAKKWFLDHA</sequence>
<evidence type="ECO:0000259" key="1">
    <source>
        <dbReference type="Pfam" id="PF00561"/>
    </source>
</evidence>
<dbReference type="PANTHER" id="PTHR43433">
    <property type="entry name" value="HYDROLASE, ALPHA/BETA FOLD FAMILY PROTEIN"/>
    <property type="match status" value="1"/>
</dbReference>
<proteinExistence type="predicted"/>
<dbReference type="EMBL" id="KZ613954">
    <property type="protein sequence ID" value="PMD34492.1"/>
    <property type="molecule type" value="Genomic_DNA"/>
</dbReference>
<dbReference type="Pfam" id="PF00561">
    <property type="entry name" value="Abhydrolase_1"/>
    <property type="match status" value="1"/>
</dbReference>
<dbReference type="GO" id="GO:0016787">
    <property type="term" value="F:hydrolase activity"/>
    <property type="evidence" value="ECO:0007669"/>
    <property type="project" value="UniProtKB-KW"/>
</dbReference>
<protein>
    <submittedName>
        <fullName evidence="2">Alpha/beta hydrolase fold protein</fullName>
    </submittedName>
</protein>
<reference evidence="2 3" key="1">
    <citation type="submission" date="2016-04" db="EMBL/GenBank/DDBJ databases">
        <title>A degradative enzymes factory behind the ericoid mycorrhizal symbiosis.</title>
        <authorList>
            <consortium name="DOE Joint Genome Institute"/>
            <person name="Martino E."/>
            <person name="Morin E."/>
            <person name="Grelet G."/>
            <person name="Kuo A."/>
            <person name="Kohler A."/>
            <person name="Daghino S."/>
            <person name="Barry K."/>
            <person name="Choi C."/>
            <person name="Cichocki N."/>
            <person name="Clum A."/>
            <person name="Copeland A."/>
            <person name="Hainaut M."/>
            <person name="Haridas S."/>
            <person name="Labutti K."/>
            <person name="Lindquist E."/>
            <person name="Lipzen A."/>
            <person name="Khouja H.-R."/>
            <person name="Murat C."/>
            <person name="Ohm R."/>
            <person name="Olson A."/>
            <person name="Spatafora J."/>
            <person name="Veneault-Fourrey C."/>
            <person name="Henrissat B."/>
            <person name="Grigoriev I."/>
            <person name="Martin F."/>
            <person name="Perotto S."/>
        </authorList>
    </citation>
    <scope>NUCLEOTIDE SEQUENCE [LARGE SCALE GENOMIC DNA]</scope>
    <source>
        <strain evidence="2 3">F</strain>
    </source>
</reference>
<dbReference type="InterPro" id="IPR000073">
    <property type="entry name" value="AB_hydrolase_1"/>
</dbReference>
<gene>
    <name evidence="2" type="ORF">L207DRAFT_517620</name>
</gene>
<dbReference type="PANTHER" id="PTHR43433:SF10">
    <property type="entry name" value="AB HYDROLASE-1 DOMAIN-CONTAINING PROTEIN"/>
    <property type="match status" value="1"/>
</dbReference>
<keyword evidence="3" id="KW-1185">Reference proteome</keyword>
<accession>A0A2J6R7K3</accession>
<feature type="domain" description="AB hydrolase-1" evidence="1">
    <location>
        <begin position="27"/>
        <end position="280"/>
    </location>
</feature>
<evidence type="ECO:0000313" key="3">
    <source>
        <dbReference type="Proteomes" id="UP000235786"/>
    </source>
</evidence>
<dbReference type="InterPro" id="IPR050471">
    <property type="entry name" value="AB_hydrolase"/>
</dbReference>
<name>A0A2J6R7K3_HYAVF</name>
<dbReference type="Gene3D" id="3.40.50.1820">
    <property type="entry name" value="alpha/beta hydrolase"/>
    <property type="match status" value="1"/>
</dbReference>
<organism evidence="2 3">
    <name type="scientific">Hyaloscypha variabilis (strain UAMH 11265 / GT02V1 / F)</name>
    <name type="common">Meliniomyces variabilis</name>
    <dbReference type="NCBI Taxonomy" id="1149755"/>
    <lineage>
        <taxon>Eukaryota</taxon>
        <taxon>Fungi</taxon>
        <taxon>Dikarya</taxon>
        <taxon>Ascomycota</taxon>
        <taxon>Pezizomycotina</taxon>
        <taxon>Leotiomycetes</taxon>
        <taxon>Helotiales</taxon>
        <taxon>Hyaloscyphaceae</taxon>
        <taxon>Hyaloscypha</taxon>
        <taxon>Hyaloscypha variabilis</taxon>
    </lineage>
</organism>
<dbReference type="OrthoDB" id="19657at2759"/>
<dbReference type="Proteomes" id="UP000235786">
    <property type="component" value="Unassembled WGS sequence"/>
</dbReference>
<dbReference type="AlphaFoldDB" id="A0A2J6R7K3"/>
<dbReference type="SUPFAM" id="SSF53474">
    <property type="entry name" value="alpha/beta-Hydrolases"/>
    <property type="match status" value="1"/>
</dbReference>
<dbReference type="STRING" id="1149755.A0A2J6R7K3"/>
<evidence type="ECO:0000313" key="2">
    <source>
        <dbReference type="EMBL" id="PMD34492.1"/>
    </source>
</evidence>
<keyword evidence="2" id="KW-0378">Hydrolase</keyword>
<dbReference type="InterPro" id="IPR029058">
    <property type="entry name" value="AB_hydrolase_fold"/>
</dbReference>